<dbReference type="InterPro" id="IPR016161">
    <property type="entry name" value="Ald_DH/histidinol_DH"/>
</dbReference>
<accession>A0A1I5DJW0</accession>
<dbReference type="Gene3D" id="3.40.605.10">
    <property type="entry name" value="Aldehyde Dehydrogenase, Chain A, domain 1"/>
    <property type="match status" value="1"/>
</dbReference>
<dbReference type="AlphaFoldDB" id="A0A1I5DJW0"/>
<evidence type="ECO:0000313" key="7">
    <source>
        <dbReference type="Proteomes" id="UP000199137"/>
    </source>
</evidence>
<dbReference type="Proteomes" id="UP000199137">
    <property type="component" value="Unassembled WGS sequence"/>
</dbReference>
<evidence type="ECO:0000256" key="1">
    <source>
        <dbReference type="ARBA" id="ARBA00009986"/>
    </source>
</evidence>
<dbReference type="FunFam" id="3.40.309.10:FF:000012">
    <property type="entry name" value="Betaine aldehyde dehydrogenase"/>
    <property type="match status" value="1"/>
</dbReference>
<reference evidence="6 7" key="1">
    <citation type="submission" date="2016-10" db="EMBL/GenBank/DDBJ databases">
        <authorList>
            <person name="de Groot N.N."/>
        </authorList>
    </citation>
    <scope>NUCLEOTIDE SEQUENCE [LARGE SCALE GENOMIC DNA]</scope>
    <source>
        <strain evidence="6 7">DSM 44637</strain>
    </source>
</reference>
<dbReference type="InterPro" id="IPR015590">
    <property type="entry name" value="Aldehyde_DH_dom"/>
</dbReference>
<dbReference type="PROSITE" id="PS00687">
    <property type="entry name" value="ALDEHYDE_DEHYDR_GLU"/>
    <property type="match status" value="1"/>
</dbReference>
<evidence type="ECO:0000256" key="2">
    <source>
        <dbReference type="ARBA" id="ARBA00023002"/>
    </source>
</evidence>
<dbReference type="GO" id="GO:0016620">
    <property type="term" value="F:oxidoreductase activity, acting on the aldehyde or oxo group of donors, NAD or NADP as acceptor"/>
    <property type="evidence" value="ECO:0007669"/>
    <property type="project" value="InterPro"/>
</dbReference>
<dbReference type="Pfam" id="PF00171">
    <property type="entry name" value="Aldedh"/>
    <property type="match status" value="1"/>
</dbReference>
<comment type="similarity">
    <text evidence="1 4">Belongs to the aldehyde dehydrogenase family.</text>
</comment>
<gene>
    <name evidence="6" type="ORF">SAMN05421854_101240</name>
</gene>
<feature type="active site" evidence="3">
    <location>
        <position position="248"/>
    </location>
</feature>
<sequence>MRTYDQLFLGGRWTGPATTDTFEIRSPHDRALVGTAPKASKADVDRAVAAARRALEPWVRTPLAERLRLVERFNDLHAARADEIAELITAENGSPSWFTGWTQHNLPERTAAWLKTAREFAWEETLIDEAGNRTIVRAAPVGVVAAVIPWNSPHSAALVKLIPALLAGNPVLLKAAPETPLDAMVLAEIFAEAGFPEGVVSVFAADRDVSEYLVTHPGVDKISFTGSTAAGRRIASLAGEQFKRVGLELGGKSAAIVLADADPKTVAEGIQSATFANNGEMCVAHTRIFAARERYAEVVAALAEMADGLVVGDPAKPDTFVGPIVRRDQYERVLSYLRLGVEEGARIAAGGTAPLANPELADGFYVRPTVFADVANDMRIAREEIFGPVLVVIPFDTEDEAIRLANDSGYGLSGGVWTADAEHGVEIARAVRTGTFHVNGAPRHGNAPFGGFKASGVGREYGSHGLAEFVEWQAIAAGR</sequence>
<dbReference type="EMBL" id="FOWC01000001">
    <property type="protein sequence ID" value="SFN99071.1"/>
    <property type="molecule type" value="Genomic_DNA"/>
</dbReference>
<dbReference type="FunFam" id="3.40.605.10:FF:000007">
    <property type="entry name" value="NAD/NADP-dependent betaine aldehyde dehydrogenase"/>
    <property type="match status" value="1"/>
</dbReference>
<dbReference type="InterPro" id="IPR029510">
    <property type="entry name" value="Ald_DH_CS_GLU"/>
</dbReference>
<evidence type="ECO:0000256" key="3">
    <source>
        <dbReference type="PROSITE-ProRule" id="PRU10007"/>
    </source>
</evidence>
<dbReference type="PANTHER" id="PTHR42804:SF1">
    <property type="entry name" value="ALDEHYDE DEHYDROGENASE-RELATED"/>
    <property type="match status" value="1"/>
</dbReference>
<proteinExistence type="inferred from homology"/>
<dbReference type="InterPro" id="IPR016163">
    <property type="entry name" value="Ald_DH_C"/>
</dbReference>
<dbReference type="InterPro" id="IPR016162">
    <property type="entry name" value="Ald_DH_N"/>
</dbReference>
<dbReference type="STRING" id="112413.SAMN05421854_101240"/>
<evidence type="ECO:0000313" key="6">
    <source>
        <dbReference type="EMBL" id="SFN99071.1"/>
    </source>
</evidence>
<keyword evidence="2 4" id="KW-0560">Oxidoreductase</keyword>
<name>A0A1I5DJW0_9PSEU</name>
<dbReference type="PANTHER" id="PTHR42804">
    <property type="entry name" value="ALDEHYDE DEHYDROGENASE"/>
    <property type="match status" value="1"/>
</dbReference>
<organism evidence="6 7">
    <name type="scientific">Amycolatopsis rubida</name>
    <dbReference type="NCBI Taxonomy" id="112413"/>
    <lineage>
        <taxon>Bacteria</taxon>
        <taxon>Bacillati</taxon>
        <taxon>Actinomycetota</taxon>
        <taxon>Actinomycetes</taxon>
        <taxon>Pseudonocardiales</taxon>
        <taxon>Pseudonocardiaceae</taxon>
        <taxon>Amycolatopsis</taxon>
    </lineage>
</organism>
<dbReference type="OrthoDB" id="6882680at2"/>
<feature type="domain" description="Aldehyde dehydrogenase" evidence="5">
    <location>
        <begin position="13"/>
        <end position="474"/>
    </location>
</feature>
<protein>
    <submittedName>
        <fullName evidence="6">Acyl-CoA reductase</fullName>
    </submittedName>
</protein>
<dbReference type="Gene3D" id="3.40.309.10">
    <property type="entry name" value="Aldehyde Dehydrogenase, Chain A, domain 2"/>
    <property type="match status" value="1"/>
</dbReference>
<evidence type="ECO:0000256" key="4">
    <source>
        <dbReference type="RuleBase" id="RU003345"/>
    </source>
</evidence>
<dbReference type="SUPFAM" id="SSF53720">
    <property type="entry name" value="ALDH-like"/>
    <property type="match status" value="1"/>
</dbReference>
<dbReference type="RefSeq" id="WP_093571926.1">
    <property type="nucleotide sequence ID" value="NZ_FOWC01000001.1"/>
</dbReference>
<evidence type="ECO:0000259" key="5">
    <source>
        <dbReference type="Pfam" id="PF00171"/>
    </source>
</evidence>